<dbReference type="AlphaFoldDB" id="A0A4Y2AZ76"/>
<protein>
    <submittedName>
        <fullName evidence="1">Uncharacterized protein</fullName>
    </submittedName>
</protein>
<evidence type="ECO:0000313" key="1">
    <source>
        <dbReference type="EMBL" id="GBL84336.1"/>
    </source>
</evidence>
<accession>A0A4Y2AZ76</accession>
<evidence type="ECO:0000313" key="2">
    <source>
        <dbReference type="Proteomes" id="UP000499080"/>
    </source>
</evidence>
<comment type="caution">
    <text evidence="1">The sequence shown here is derived from an EMBL/GenBank/DDBJ whole genome shotgun (WGS) entry which is preliminary data.</text>
</comment>
<name>A0A4Y2AZ76_ARAVE</name>
<reference evidence="1 2" key="1">
    <citation type="journal article" date="2019" name="Sci. Rep.">
        <title>Orb-weaving spider Araneus ventricosus genome elucidates the spidroin gene catalogue.</title>
        <authorList>
            <person name="Kono N."/>
            <person name="Nakamura H."/>
            <person name="Ohtoshi R."/>
            <person name="Moran D.A.P."/>
            <person name="Shinohara A."/>
            <person name="Yoshida Y."/>
            <person name="Fujiwara M."/>
            <person name="Mori M."/>
            <person name="Tomita M."/>
            <person name="Arakawa K."/>
        </authorList>
    </citation>
    <scope>NUCLEOTIDE SEQUENCE [LARGE SCALE GENOMIC DNA]</scope>
</reference>
<keyword evidence="2" id="KW-1185">Reference proteome</keyword>
<gene>
    <name evidence="1" type="ORF">AVEN_164430_1</name>
</gene>
<sequence>MHRLRPLYLCTLSKSRTKREGMELGSFPLLPLSEDPNISPSNQSLSRFEYKVVEISIVAATGSGVLPMPRQHVFEPQGGKRGCGESAFLPAEYISAFGTKLLVF</sequence>
<organism evidence="1 2">
    <name type="scientific">Araneus ventricosus</name>
    <name type="common">Orbweaver spider</name>
    <name type="synonym">Epeira ventricosa</name>
    <dbReference type="NCBI Taxonomy" id="182803"/>
    <lineage>
        <taxon>Eukaryota</taxon>
        <taxon>Metazoa</taxon>
        <taxon>Ecdysozoa</taxon>
        <taxon>Arthropoda</taxon>
        <taxon>Chelicerata</taxon>
        <taxon>Arachnida</taxon>
        <taxon>Araneae</taxon>
        <taxon>Araneomorphae</taxon>
        <taxon>Entelegynae</taxon>
        <taxon>Araneoidea</taxon>
        <taxon>Araneidae</taxon>
        <taxon>Araneus</taxon>
    </lineage>
</organism>
<proteinExistence type="predicted"/>
<dbReference type="Proteomes" id="UP000499080">
    <property type="component" value="Unassembled WGS sequence"/>
</dbReference>
<dbReference type="EMBL" id="BGPR01081751">
    <property type="protein sequence ID" value="GBL84336.1"/>
    <property type="molecule type" value="Genomic_DNA"/>
</dbReference>